<organism evidence="2">
    <name type="scientific">marine sediment metagenome</name>
    <dbReference type="NCBI Taxonomy" id="412755"/>
    <lineage>
        <taxon>unclassified sequences</taxon>
        <taxon>metagenomes</taxon>
        <taxon>ecological metagenomes</taxon>
    </lineage>
</organism>
<feature type="region of interest" description="Disordered" evidence="1">
    <location>
        <begin position="1"/>
        <end position="52"/>
    </location>
</feature>
<name>A0A0F8YR10_9ZZZZ</name>
<proteinExistence type="predicted"/>
<reference evidence="2" key="1">
    <citation type="journal article" date="2015" name="Nature">
        <title>Complex archaea that bridge the gap between prokaryotes and eukaryotes.</title>
        <authorList>
            <person name="Spang A."/>
            <person name="Saw J.H."/>
            <person name="Jorgensen S.L."/>
            <person name="Zaremba-Niedzwiedzka K."/>
            <person name="Martijn J."/>
            <person name="Lind A.E."/>
            <person name="van Eijk R."/>
            <person name="Schleper C."/>
            <person name="Guy L."/>
            <person name="Ettema T.J."/>
        </authorList>
    </citation>
    <scope>NUCLEOTIDE SEQUENCE</scope>
</reference>
<sequence length="52" mass="5633">SDKAEPRTIWCRAERATSDMQQGTGDKRYADLEVKDANNTARSSGSGEGDSI</sequence>
<dbReference type="AlphaFoldDB" id="A0A0F8YR10"/>
<evidence type="ECO:0000313" key="2">
    <source>
        <dbReference type="EMBL" id="KKK56574.1"/>
    </source>
</evidence>
<comment type="caution">
    <text evidence="2">The sequence shown here is derived from an EMBL/GenBank/DDBJ whole genome shotgun (WGS) entry which is preliminary data.</text>
</comment>
<feature type="compositionally biased region" description="Basic and acidic residues" evidence="1">
    <location>
        <begin position="1"/>
        <end position="17"/>
    </location>
</feature>
<feature type="non-terminal residue" evidence="2">
    <location>
        <position position="1"/>
    </location>
</feature>
<gene>
    <name evidence="2" type="ORF">LCGC14_3063140</name>
</gene>
<feature type="compositionally biased region" description="Basic and acidic residues" evidence="1">
    <location>
        <begin position="25"/>
        <end position="36"/>
    </location>
</feature>
<accession>A0A0F8YR10</accession>
<evidence type="ECO:0000256" key="1">
    <source>
        <dbReference type="SAM" id="MobiDB-lite"/>
    </source>
</evidence>
<dbReference type="EMBL" id="LAZR01064923">
    <property type="protein sequence ID" value="KKK56574.1"/>
    <property type="molecule type" value="Genomic_DNA"/>
</dbReference>
<protein>
    <submittedName>
        <fullName evidence="2">Uncharacterized protein</fullName>
    </submittedName>
</protein>